<dbReference type="AlphaFoldDB" id="A0A1E1XKJ0"/>
<feature type="compositionally biased region" description="Basic and acidic residues" evidence="3">
    <location>
        <begin position="574"/>
        <end position="605"/>
    </location>
</feature>
<organism evidence="5">
    <name type="scientific">Amblyomma sculptum</name>
    <name type="common">Tick</name>
    <dbReference type="NCBI Taxonomy" id="1581419"/>
    <lineage>
        <taxon>Eukaryota</taxon>
        <taxon>Metazoa</taxon>
        <taxon>Ecdysozoa</taxon>
        <taxon>Arthropoda</taxon>
        <taxon>Chelicerata</taxon>
        <taxon>Arachnida</taxon>
        <taxon>Acari</taxon>
        <taxon>Parasitiformes</taxon>
        <taxon>Ixodida</taxon>
        <taxon>Ixodoidea</taxon>
        <taxon>Ixodidae</taxon>
        <taxon>Amblyomminae</taxon>
        <taxon>Amblyomma</taxon>
    </lineage>
</organism>
<feature type="non-terminal residue" evidence="5">
    <location>
        <position position="762"/>
    </location>
</feature>
<feature type="region of interest" description="Disordered" evidence="3">
    <location>
        <begin position="706"/>
        <end position="762"/>
    </location>
</feature>
<feature type="non-terminal residue" evidence="5">
    <location>
        <position position="1"/>
    </location>
</feature>
<feature type="compositionally biased region" description="Basic and acidic residues" evidence="3">
    <location>
        <begin position="713"/>
        <end position="732"/>
    </location>
</feature>
<feature type="compositionally biased region" description="Basic and acidic residues" evidence="3">
    <location>
        <begin position="635"/>
        <end position="644"/>
    </location>
</feature>
<feature type="compositionally biased region" description="Basic and acidic residues" evidence="3">
    <location>
        <begin position="741"/>
        <end position="762"/>
    </location>
</feature>
<dbReference type="InterPro" id="IPR012677">
    <property type="entry name" value="Nucleotide-bd_a/b_plait_sf"/>
</dbReference>
<dbReference type="Pfam" id="PF16294">
    <property type="entry name" value="RSB_motif"/>
    <property type="match status" value="1"/>
</dbReference>
<feature type="compositionally biased region" description="Basic and acidic residues" evidence="3">
    <location>
        <begin position="339"/>
        <end position="406"/>
    </location>
</feature>
<feature type="compositionally biased region" description="Polar residues" evidence="3">
    <location>
        <begin position="243"/>
        <end position="253"/>
    </location>
</feature>
<dbReference type="GO" id="GO:0071011">
    <property type="term" value="C:precatalytic spliceosome"/>
    <property type="evidence" value="ECO:0007669"/>
    <property type="project" value="TreeGrafter"/>
</dbReference>
<dbReference type="Pfam" id="PF00076">
    <property type="entry name" value="RRM_1"/>
    <property type="match status" value="1"/>
</dbReference>
<feature type="compositionally biased region" description="Basic and acidic residues" evidence="3">
    <location>
        <begin position="151"/>
        <end position="160"/>
    </location>
</feature>
<dbReference type="EMBL" id="GFAA01003691">
    <property type="protein sequence ID" value="JAT99743.1"/>
    <property type="molecule type" value="mRNA"/>
</dbReference>
<evidence type="ECO:0000313" key="5">
    <source>
        <dbReference type="EMBL" id="JAT99743.1"/>
    </source>
</evidence>
<protein>
    <submittedName>
        <fullName evidence="5">Putative acinus induces apoptotic chromatin condensation</fullName>
    </submittedName>
</protein>
<feature type="region of interest" description="Disordered" evidence="3">
    <location>
        <begin position="1"/>
        <end position="253"/>
    </location>
</feature>
<dbReference type="CDD" id="cd12432">
    <property type="entry name" value="RRM_ACINU"/>
    <property type="match status" value="1"/>
</dbReference>
<dbReference type="PANTHER" id="PTHR46589:SF1">
    <property type="entry name" value="APOPTOTIC CHROMATIN CONDENSATION INDUCER IN THE NUCLEUS"/>
    <property type="match status" value="1"/>
</dbReference>
<dbReference type="Gene3D" id="3.30.70.330">
    <property type="match status" value="1"/>
</dbReference>
<feature type="compositionally biased region" description="Basic and acidic residues" evidence="3">
    <location>
        <begin position="225"/>
        <end position="236"/>
    </location>
</feature>
<dbReference type="PANTHER" id="PTHR46589">
    <property type="entry name" value="APOPTOTIC CHROMATIN CONDENSATION INDUCER IN THE NUCLEUS"/>
    <property type="match status" value="1"/>
</dbReference>
<evidence type="ECO:0000256" key="2">
    <source>
        <dbReference type="PROSITE-ProRule" id="PRU00176"/>
    </source>
</evidence>
<feature type="region of interest" description="Disordered" evidence="3">
    <location>
        <begin position="530"/>
        <end position="694"/>
    </location>
</feature>
<evidence type="ECO:0000256" key="1">
    <source>
        <dbReference type="ARBA" id="ARBA00022884"/>
    </source>
</evidence>
<feature type="compositionally biased region" description="Low complexity" evidence="3">
    <location>
        <begin position="84"/>
        <end position="106"/>
    </location>
</feature>
<dbReference type="GO" id="GO:0003723">
    <property type="term" value="F:RNA binding"/>
    <property type="evidence" value="ECO:0007669"/>
    <property type="project" value="UniProtKB-UniRule"/>
</dbReference>
<feature type="region of interest" description="Disordered" evidence="3">
    <location>
        <begin position="266"/>
        <end position="451"/>
    </location>
</feature>
<sequence>TPEEPVMTRRSSRNRKVATEGNPKEDSDAASEPESTSGSPQPEEEQELSPMQEEEEQQQQQQPQQLQQQEEEQEPEPEQEQEQEQQQQQQQHMGKKGSSSSASESSDSSDGEEEPVGRRGLKGVLASSPGRHQPAPEQPSSPPTGEIAQEVDIKDQEDVKNQGAPAEGDSSQRDQSHDQSPPEEDNSAKENVSEDVEMKDEEEKEPASEASAPKFKTRRMSTAALKKDSEDKEERPQRKRRWGSTNVVLGPSLSISTAALKDLIPDIEEPLSKPKEPEEEHVTGSVGESPVTEIEEASDEPPLKLQVVDDEPTSEDTPPGDDSTENGKEGKDDDEEPSQDEKSARTEQEKSKDDRPSRSERFSRDEERPSGRDEKAVKVDKPLRENEKPERLDARARESKPARDKASPITAPGAERKTLRVISDRAPLSKRSAAGKDEAERKLPSPPRNPKSRVLFVRNLVRPFTLNQLKQLLQEFGETVDSEFWIDKIKSKCFVTYMTEEDAVKAREALHNLRWPLCNPKILHVDFSSPEEMARHKEPPTPPPRPTGAATGERTAPAFQRTVEVDTRVPAGREVLRDPRELLRDPRESRDNRESREPKDPREARGSLSGPPSRTDRGMLVERQAAARRPGMPMREWDRDKVRQETPPPPPAERVQAPSRNRPHSPPEKRERRDKKMAKRKPEEDTPAKLLDDLFRKTKASPCIYWLPLTEEQVARKEEERKERRQERERRRQQQQLQEEEERRKRALSRDVAAKTKQESKR</sequence>
<dbReference type="SUPFAM" id="SSF54928">
    <property type="entry name" value="RNA-binding domain, RBD"/>
    <property type="match status" value="1"/>
</dbReference>
<dbReference type="GO" id="GO:0061574">
    <property type="term" value="C:ASAP complex"/>
    <property type="evidence" value="ECO:0007669"/>
    <property type="project" value="TreeGrafter"/>
</dbReference>
<dbReference type="SMART" id="SM00360">
    <property type="entry name" value="RRM"/>
    <property type="match status" value="1"/>
</dbReference>
<proteinExistence type="evidence at transcript level"/>
<feature type="compositionally biased region" description="Acidic residues" evidence="3">
    <location>
        <begin position="42"/>
        <end position="57"/>
    </location>
</feature>
<dbReference type="InterPro" id="IPR035979">
    <property type="entry name" value="RBD_domain_sf"/>
</dbReference>
<dbReference type="InterPro" id="IPR052793">
    <property type="entry name" value="EJC-associated_protein"/>
</dbReference>
<feature type="compositionally biased region" description="Basic and acidic residues" evidence="3">
    <location>
        <begin position="434"/>
        <end position="443"/>
    </location>
</feature>
<reference evidence="5" key="1">
    <citation type="submission" date="2016-09" db="EMBL/GenBank/DDBJ databases">
        <authorList>
            <person name="Capua I."/>
            <person name="De Benedictis P."/>
            <person name="Joannis T."/>
            <person name="Lombin L.H."/>
            <person name="Cattoli G."/>
        </authorList>
    </citation>
    <scope>NUCLEOTIDE SEQUENCE</scope>
</reference>
<keyword evidence="1 2" id="KW-0694">RNA-binding</keyword>
<evidence type="ECO:0000259" key="4">
    <source>
        <dbReference type="PROSITE" id="PS50102"/>
    </source>
</evidence>
<feature type="compositionally biased region" description="Low complexity" evidence="3">
    <location>
        <begin position="58"/>
        <end position="68"/>
    </location>
</feature>
<feature type="compositionally biased region" description="Acidic residues" evidence="3">
    <location>
        <begin position="193"/>
        <end position="204"/>
    </location>
</feature>
<evidence type="ECO:0000256" key="3">
    <source>
        <dbReference type="SAM" id="MobiDB-lite"/>
    </source>
</evidence>
<feature type="compositionally biased region" description="Acidic residues" evidence="3">
    <location>
        <begin position="308"/>
        <end position="324"/>
    </location>
</feature>
<feature type="compositionally biased region" description="Basic and acidic residues" evidence="3">
    <location>
        <begin position="680"/>
        <end position="694"/>
    </location>
</feature>
<feature type="compositionally biased region" description="Basic and acidic residues" evidence="3">
    <location>
        <begin position="270"/>
        <end position="282"/>
    </location>
</feature>
<dbReference type="InterPro" id="IPR000504">
    <property type="entry name" value="RRM_dom"/>
</dbReference>
<feature type="domain" description="RRM" evidence="4">
    <location>
        <begin position="453"/>
        <end position="530"/>
    </location>
</feature>
<name>A0A1E1XKJ0_AMBSC</name>
<reference evidence="5" key="2">
    <citation type="journal article" date="2017" name="Front. Cell. Infect. Microbiol.">
        <title>Analysis of the Salivary Gland Transcriptome of Unfed and Partially Fed Amblyomma sculptum Ticks and Descriptive Proteome of the Saliva.</title>
        <authorList>
            <person name="Esteves E."/>
            <person name="Maruyama S.R."/>
            <person name="Kawahara R."/>
            <person name="Fujita A."/>
            <person name="Martins L.A."/>
            <person name="Righi A.A."/>
            <person name="Costa F.B."/>
            <person name="Palmisano G."/>
            <person name="Labruna M.B."/>
            <person name="Sa-Nunes A."/>
            <person name="Ribeiro J.M.C."/>
            <person name="Fogaca A.C."/>
        </authorList>
    </citation>
    <scope>NUCLEOTIDE SEQUENCE</scope>
</reference>
<dbReference type="InterPro" id="IPR034257">
    <property type="entry name" value="Acinus_RRM"/>
</dbReference>
<dbReference type="InterPro" id="IPR032552">
    <property type="entry name" value="RSB_motif"/>
</dbReference>
<accession>A0A1E1XKJ0</accession>
<dbReference type="GO" id="GO:0008380">
    <property type="term" value="P:RNA splicing"/>
    <property type="evidence" value="ECO:0007669"/>
    <property type="project" value="TreeGrafter"/>
</dbReference>
<dbReference type="PROSITE" id="PS50102">
    <property type="entry name" value="RRM"/>
    <property type="match status" value="1"/>
</dbReference>
<feature type="compositionally biased region" description="Acidic residues" evidence="3">
    <location>
        <begin position="69"/>
        <end position="83"/>
    </location>
</feature>